<sequence>MTITININTDESITLEEYVEYISSTIDLSDTEQVINSATALKALSNNRSFLVEKINQELLNWDNFQTENSYSAQTLALGGKDGFFVRANIWTPATKSKSPGESEWEKKLFAYELPHDHNFSFLTVGYLGSGYETTIYEYEPTTVIGYEGEPVDLTFLERTSLPRGKVMYYRASRDIHTQEPPIELSISINLLIVSPEANTSNQYCFDIESATIKGFVQNPGTGRIMLCHLARHVGDGSTINILEALAKNHEQPRLRWTAYESLVTLNPTAKAEILEQAVNDSHSFVQMYARKALGTL</sequence>
<proteinExistence type="inferred from homology"/>
<organism evidence="2 3">
    <name type="scientific">Nodularia spumigena UHCC 0060</name>
    <dbReference type="NCBI Taxonomy" id="3110300"/>
    <lineage>
        <taxon>Bacteria</taxon>
        <taxon>Bacillati</taxon>
        <taxon>Cyanobacteriota</taxon>
        <taxon>Cyanophyceae</taxon>
        <taxon>Nostocales</taxon>
        <taxon>Nodulariaceae</taxon>
        <taxon>Nodularia</taxon>
    </lineage>
</organism>
<evidence type="ECO:0000256" key="1">
    <source>
        <dbReference type="ARBA" id="ARBA00009299"/>
    </source>
</evidence>
<dbReference type="InterPro" id="IPR016024">
    <property type="entry name" value="ARM-type_fold"/>
</dbReference>
<accession>A0ABU5UM72</accession>
<dbReference type="EMBL" id="JAYGHK010000010">
    <property type="protein sequence ID" value="MEA5607370.1"/>
    <property type="molecule type" value="Genomic_DNA"/>
</dbReference>
<name>A0ABU5UM72_NODSP</name>
<dbReference type="SUPFAM" id="SSF48371">
    <property type="entry name" value="ARM repeat"/>
    <property type="match status" value="1"/>
</dbReference>
<dbReference type="GeneID" id="78017896"/>
<protein>
    <submittedName>
        <fullName evidence="2">HEAT repeat domain-containing protein</fullName>
    </submittedName>
</protein>
<dbReference type="Proteomes" id="UP001303285">
    <property type="component" value="Unassembled WGS sequence"/>
</dbReference>
<comment type="similarity">
    <text evidence="1">Belongs to the CpcE/RpcE/PecE family.</text>
</comment>
<gene>
    <name evidence="2" type="ORF">VB695_04630</name>
</gene>
<keyword evidence="3" id="KW-1185">Reference proteome</keyword>
<dbReference type="RefSeq" id="WP_107806447.1">
    <property type="nucleotide sequence ID" value="NZ_JAYGHK010000010.1"/>
</dbReference>
<evidence type="ECO:0000313" key="3">
    <source>
        <dbReference type="Proteomes" id="UP001303285"/>
    </source>
</evidence>
<evidence type="ECO:0000313" key="2">
    <source>
        <dbReference type="EMBL" id="MEA5607370.1"/>
    </source>
</evidence>
<comment type="caution">
    <text evidence="2">The sequence shown here is derived from an EMBL/GenBank/DDBJ whole genome shotgun (WGS) entry which is preliminary data.</text>
</comment>
<reference evidence="2 3" key="1">
    <citation type="submission" date="2023-12" db="EMBL/GenBank/DDBJ databases">
        <title>Baltic Sea Cyanobacteria.</title>
        <authorList>
            <person name="Delbaje E."/>
            <person name="Fewer D.P."/>
            <person name="Shishido T.K."/>
        </authorList>
    </citation>
    <scope>NUCLEOTIDE SEQUENCE [LARGE SCALE GENOMIC DNA]</scope>
    <source>
        <strain evidence="2 3">UHCC 0060</strain>
    </source>
</reference>